<dbReference type="SMART" id="SM00173">
    <property type="entry name" value="RAS"/>
    <property type="match status" value="1"/>
</dbReference>
<organism evidence="3 4">
    <name type="scientific">Trichomonas vaginalis (strain ATCC PRA-98 / G3)</name>
    <dbReference type="NCBI Taxonomy" id="412133"/>
    <lineage>
        <taxon>Eukaryota</taxon>
        <taxon>Metamonada</taxon>
        <taxon>Parabasalia</taxon>
        <taxon>Trichomonadida</taxon>
        <taxon>Trichomonadidae</taxon>
        <taxon>Trichomonas</taxon>
    </lineage>
</organism>
<keyword evidence="4" id="KW-1185">Reference proteome</keyword>
<dbReference type="GO" id="GO:0005525">
    <property type="term" value="F:GTP binding"/>
    <property type="evidence" value="ECO:0007669"/>
    <property type="project" value="InterPro"/>
</dbReference>
<dbReference type="OrthoDB" id="25896at2759"/>
<dbReference type="PRINTS" id="PR00449">
    <property type="entry name" value="RASTRNSFRMNG"/>
</dbReference>
<dbReference type="Pfam" id="PF00071">
    <property type="entry name" value="Ras"/>
    <property type="match status" value="1"/>
</dbReference>
<dbReference type="InterPro" id="IPR027417">
    <property type="entry name" value="P-loop_NTPase"/>
</dbReference>
<dbReference type="VEuPathDB" id="TrichDB:TVAG_474030"/>
<evidence type="ECO:0000313" key="4">
    <source>
        <dbReference type="Proteomes" id="UP000001542"/>
    </source>
</evidence>
<dbReference type="PROSITE" id="PS51420">
    <property type="entry name" value="RHO"/>
    <property type="match status" value="1"/>
</dbReference>
<sequence length="208" mass="22989">MSSEDLRVIFVGNSQVGKTALMNRYVDGEFSSTEQTTVNPIFTPKSATSASSKEIMMQLWDTAGQERFQSLSQVFYRDAHLAVICVDLSEPSTIDTISLWKERVLAHEPSCALIAVGTKLDLVFSENRTKVLSQLSEKATECQISSYYVTSSKTGEGIEDLFTQIATLGEDILSKKVNNDDGNKSVRLDDQQEGKAKPPTKPFDNCCK</sequence>
<dbReference type="PANTHER" id="PTHR47978">
    <property type="match status" value="1"/>
</dbReference>
<dbReference type="GO" id="GO:0003924">
    <property type="term" value="F:GTPase activity"/>
    <property type="evidence" value="ECO:0000318"/>
    <property type="project" value="GO_Central"/>
</dbReference>
<feature type="region of interest" description="Disordered" evidence="2">
    <location>
        <begin position="178"/>
        <end position="208"/>
    </location>
</feature>
<dbReference type="RefSeq" id="XP_001317447.1">
    <property type="nucleotide sequence ID" value="XM_001317412.1"/>
</dbReference>
<dbReference type="STRING" id="5722.A2EQ49"/>
<name>A2EQ49_TRIV3</name>
<dbReference type="VEuPathDB" id="TrichDB:TVAGG3_0072560"/>
<evidence type="ECO:0000256" key="2">
    <source>
        <dbReference type="SAM" id="MobiDB-lite"/>
    </source>
</evidence>
<evidence type="ECO:0000313" key="3">
    <source>
        <dbReference type="EMBL" id="EAY05224.1"/>
    </source>
</evidence>
<accession>A2EQ49</accession>
<dbReference type="AlphaFoldDB" id="A2EQ49"/>
<reference evidence="3" key="2">
    <citation type="journal article" date="2007" name="Science">
        <title>Draft genome sequence of the sexually transmitted pathogen Trichomonas vaginalis.</title>
        <authorList>
            <person name="Carlton J.M."/>
            <person name="Hirt R.P."/>
            <person name="Silva J.C."/>
            <person name="Delcher A.L."/>
            <person name="Schatz M."/>
            <person name="Zhao Q."/>
            <person name="Wortman J.R."/>
            <person name="Bidwell S.L."/>
            <person name="Alsmark U.C.M."/>
            <person name="Besteiro S."/>
            <person name="Sicheritz-Ponten T."/>
            <person name="Noel C.J."/>
            <person name="Dacks J.B."/>
            <person name="Foster P.G."/>
            <person name="Simillion C."/>
            <person name="Van de Peer Y."/>
            <person name="Miranda-Saavedra D."/>
            <person name="Barton G.J."/>
            <person name="Westrop G.D."/>
            <person name="Mueller S."/>
            <person name="Dessi D."/>
            <person name="Fiori P.L."/>
            <person name="Ren Q."/>
            <person name="Paulsen I."/>
            <person name="Zhang H."/>
            <person name="Bastida-Corcuera F.D."/>
            <person name="Simoes-Barbosa A."/>
            <person name="Brown M.T."/>
            <person name="Hayes R.D."/>
            <person name="Mukherjee M."/>
            <person name="Okumura C.Y."/>
            <person name="Schneider R."/>
            <person name="Smith A.J."/>
            <person name="Vanacova S."/>
            <person name="Villalvazo M."/>
            <person name="Haas B.J."/>
            <person name="Pertea M."/>
            <person name="Feldblyum T.V."/>
            <person name="Utterback T.R."/>
            <person name="Shu C.L."/>
            <person name="Osoegawa K."/>
            <person name="de Jong P.J."/>
            <person name="Hrdy I."/>
            <person name="Horvathova L."/>
            <person name="Zubacova Z."/>
            <person name="Dolezal P."/>
            <person name="Malik S.B."/>
            <person name="Logsdon J.M. Jr."/>
            <person name="Henze K."/>
            <person name="Gupta A."/>
            <person name="Wang C.C."/>
            <person name="Dunne R.L."/>
            <person name="Upcroft J.A."/>
            <person name="Upcroft P."/>
            <person name="White O."/>
            <person name="Salzberg S.L."/>
            <person name="Tang P."/>
            <person name="Chiu C.-H."/>
            <person name="Lee Y.-S."/>
            <person name="Embley T.M."/>
            <person name="Coombs G.H."/>
            <person name="Mottram J.C."/>
            <person name="Tachezy J."/>
            <person name="Fraser-Liggett C.M."/>
            <person name="Johnson P.J."/>
        </authorList>
    </citation>
    <scope>NUCLEOTIDE SEQUENCE [LARGE SCALE GENOMIC DNA]</scope>
    <source>
        <strain evidence="3">G3</strain>
    </source>
</reference>
<feature type="compositionally biased region" description="Basic and acidic residues" evidence="2">
    <location>
        <begin position="178"/>
        <end position="196"/>
    </location>
</feature>
<dbReference type="SMR" id="A2EQ49"/>
<dbReference type="PROSITE" id="PS51419">
    <property type="entry name" value="RAB"/>
    <property type="match status" value="1"/>
</dbReference>
<proteinExistence type="predicted"/>
<protein>
    <submittedName>
        <fullName evidence="3">Ras family protein</fullName>
    </submittedName>
</protein>
<dbReference type="InParanoid" id="A2EQ49"/>
<dbReference type="NCBIfam" id="TIGR00231">
    <property type="entry name" value="small_GTP"/>
    <property type="match status" value="1"/>
</dbReference>
<dbReference type="SMART" id="SM00175">
    <property type="entry name" value="RAB"/>
    <property type="match status" value="1"/>
</dbReference>
<dbReference type="KEGG" id="tva:4763090"/>
<dbReference type="CDD" id="cd00154">
    <property type="entry name" value="Rab"/>
    <property type="match status" value="1"/>
</dbReference>
<dbReference type="InterPro" id="IPR005225">
    <property type="entry name" value="Small_GTP-bd"/>
</dbReference>
<dbReference type="SMART" id="SM00174">
    <property type="entry name" value="RHO"/>
    <property type="match status" value="1"/>
</dbReference>
<reference evidence="3" key="1">
    <citation type="submission" date="2006-10" db="EMBL/GenBank/DDBJ databases">
        <authorList>
            <person name="Amadeo P."/>
            <person name="Zhao Q."/>
            <person name="Wortman J."/>
            <person name="Fraser-Liggett C."/>
            <person name="Carlton J."/>
        </authorList>
    </citation>
    <scope>NUCLEOTIDE SEQUENCE</scope>
    <source>
        <strain evidence="3">G3</strain>
    </source>
</reference>
<dbReference type="GO" id="GO:0006886">
    <property type="term" value="P:intracellular protein transport"/>
    <property type="evidence" value="ECO:0000318"/>
    <property type="project" value="GO_Central"/>
</dbReference>
<dbReference type="InterPro" id="IPR001806">
    <property type="entry name" value="Small_GTPase"/>
</dbReference>
<dbReference type="PROSITE" id="PS51421">
    <property type="entry name" value="RAS"/>
    <property type="match status" value="1"/>
</dbReference>
<dbReference type="eggNOG" id="KOG0394">
    <property type="taxonomic scope" value="Eukaryota"/>
</dbReference>
<dbReference type="Proteomes" id="UP000001542">
    <property type="component" value="Unassembled WGS sequence"/>
</dbReference>
<keyword evidence="1" id="KW-0547">Nucleotide-binding</keyword>
<dbReference type="GO" id="GO:0012505">
    <property type="term" value="C:endomembrane system"/>
    <property type="evidence" value="ECO:0000318"/>
    <property type="project" value="GO_Central"/>
</dbReference>
<gene>
    <name evidence="3" type="ORF">TVAG_474030</name>
</gene>
<evidence type="ECO:0000256" key="1">
    <source>
        <dbReference type="ARBA" id="ARBA00022741"/>
    </source>
</evidence>
<dbReference type="Gene3D" id="3.40.50.300">
    <property type="entry name" value="P-loop containing nucleotide triphosphate hydrolases"/>
    <property type="match status" value="1"/>
</dbReference>
<dbReference type="SUPFAM" id="SSF52540">
    <property type="entry name" value="P-loop containing nucleoside triphosphate hydrolases"/>
    <property type="match status" value="1"/>
</dbReference>
<dbReference type="FunFam" id="3.40.50.300:FF:002139">
    <property type="entry name" value="GTP-binding protein YPT10"/>
    <property type="match status" value="1"/>
</dbReference>
<dbReference type="EMBL" id="DS113454">
    <property type="protein sequence ID" value="EAY05224.1"/>
    <property type="molecule type" value="Genomic_DNA"/>
</dbReference>